<organism evidence="2 3">
    <name type="scientific">Trichoderma breve</name>
    <dbReference type="NCBI Taxonomy" id="2034170"/>
    <lineage>
        <taxon>Eukaryota</taxon>
        <taxon>Fungi</taxon>
        <taxon>Dikarya</taxon>
        <taxon>Ascomycota</taxon>
        <taxon>Pezizomycotina</taxon>
        <taxon>Sordariomycetes</taxon>
        <taxon>Hypocreomycetidae</taxon>
        <taxon>Hypocreales</taxon>
        <taxon>Hypocreaceae</taxon>
        <taxon>Trichoderma</taxon>
    </lineage>
</organism>
<sequence length="336" mass="37205">MRAQLNLLRVLLAAYLSTLVVGYVNAPRDRFVTLTRGYDGYNLLKRQDDSLDSNCFYACEVSACGSSCAPVQKRNVSEVEKRDRQYRLWNETTDSWSEVSAAVYEAHLSRRALEKRAFITNPRWNAARVARYLPGQIALNSNGQVVPADTQFPTNEGFFIGGTNQGTVAVLREFGNDPIQLGTGGLHGCTMLAVISTRAVYMAHYWETYTTGGNDNIAAGSADLAKWQTKVLNSITGTGTQDPNAQADALNWNLFNQPGDNTRVMIMSPNDEKSTSLKYKNKIGLIRSLLQENIPGVNIVQPKAYTRLNYRVVNGVYDGPDADKVDQSERGIALFQ</sequence>
<dbReference type="RefSeq" id="XP_056028495.1">
    <property type="nucleotide sequence ID" value="XM_056171637.1"/>
</dbReference>
<evidence type="ECO:0000313" key="2">
    <source>
        <dbReference type="EMBL" id="KAJ4859439.1"/>
    </source>
</evidence>
<feature type="chain" id="PRO_5040806502" evidence="1">
    <location>
        <begin position="23"/>
        <end position="336"/>
    </location>
</feature>
<keyword evidence="3" id="KW-1185">Reference proteome</keyword>
<comment type="caution">
    <text evidence="2">The sequence shown here is derived from an EMBL/GenBank/DDBJ whole genome shotgun (WGS) entry which is preliminary data.</text>
</comment>
<feature type="signal peptide" evidence="1">
    <location>
        <begin position="1"/>
        <end position="22"/>
    </location>
</feature>
<proteinExistence type="predicted"/>
<dbReference type="EMBL" id="JAOPEN010000003">
    <property type="protein sequence ID" value="KAJ4859439.1"/>
    <property type="molecule type" value="Genomic_DNA"/>
</dbReference>
<accession>A0A9W9BBJ7</accession>
<dbReference type="Proteomes" id="UP001140511">
    <property type="component" value="Unassembled WGS sequence"/>
</dbReference>
<evidence type="ECO:0000256" key="1">
    <source>
        <dbReference type="SAM" id="SignalP"/>
    </source>
</evidence>
<gene>
    <name evidence="2" type="ORF">T069G_04427</name>
</gene>
<keyword evidence="1" id="KW-0732">Signal</keyword>
<protein>
    <submittedName>
        <fullName evidence="2">Uncharacterized protein</fullName>
    </submittedName>
</protein>
<dbReference type="AlphaFoldDB" id="A0A9W9BBJ7"/>
<dbReference type="GeneID" id="80866325"/>
<reference evidence="2" key="1">
    <citation type="submission" date="2022-09" db="EMBL/GenBank/DDBJ databases">
        <title>Chromosome-level assembly of Trichoderma breve T069, a fungus used in development of biopesticide product.</title>
        <authorList>
            <person name="Lin R."/>
            <person name="Liu T."/>
        </authorList>
    </citation>
    <scope>NUCLEOTIDE SEQUENCE</scope>
    <source>
        <strain evidence="2">T069</strain>
    </source>
</reference>
<name>A0A9W9BBJ7_9HYPO</name>
<evidence type="ECO:0000313" key="3">
    <source>
        <dbReference type="Proteomes" id="UP001140511"/>
    </source>
</evidence>